<evidence type="ECO:0008006" key="4">
    <source>
        <dbReference type="Google" id="ProtNLM"/>
    </source>
</evidence>
<sequence length="407" mass="44712">MEPIGRFLQAVLPLGKRSVGLQPGSTVQATVLKPLGANRWLIQAGSQRLTAHSTLQLSPHQSLKVRIEQGPEGLLFRVVEPDAQADRLAQLLHQHGIETHLPEFRSVLESLVQVGIPLSEHYTVPALEQFSRLLREHPGVQRRYREASRLIAMFSDRGLRVPDDMILELLGFGDSPGKEHGRDHPGQQQGHQSTRDEDSAASPDSDPQEELPAEQPAEGPPAQPPIEEQPAEQQPAEQQPAEQQPAEQQPAEPPANSPTDEDQACPQLQLPSAHASAHAGLSLLASLHNREHPWVVVPFRYLPGADDHLSGTIRLRMHLGRTELAILDVPTESGRWVFSWVPDAPGSLRVYTDHADKEGATGILQQLREFLANTPLAPPDGLHGLSGWDGFSYQEHTPEVKHVDAHG</sequence>
<dbReference type="AlphaFoldDB" id="H9UIF2"/>
<feature type="compositionally biased region" description="Low complexity" evidence="1">
    <location>
        <begin position="225"/>
        <end position="250"/>
    </location>
</feature>
<feature type="compositionally biased region" description="Basic and acidic residues" evidence="1">
    <location>
        <begin position="176"/>
        <end position="185"/>
    </location>
</feature>
<evidence type="ECO:0000256" key="1">
    <source>
        <dbReference type="SAM" id="MobiDB-lite"/>
    </source>
</evidence>
<gene>
    <name evidence="2" type="ordered locus">Spiaf_1217</name>
</gene>
<dbReference type="STRING" id="889378.Spiaf_1217"/>
<dbReference type="RefSeq" id="WP_014455284.1">
    <property type="nucleotide sequence ID" value="NC_017098.1"/>
</dbReference>
<dbReference type="PATRIC" id="fig|889378.3.peg.1216"/>
<proteinExistence type="predicted"/>
<evidence type="ECO:0000313" key="2">
    <source>
        <dbReference type="EMBL" id="AFG37295.1"/>
    </source>
</evidence>
<feature type="region of interest" description="Disordered" evidence="1">
    <location>
        <begin position="171"/>
        <end position="265"/>
    </location>
</feature>
<dbReference type="KEGG" id="sfc:Spiaf_1217"/>
<organism evidence="2 3">
    <name type="scientific">Spirochaeta africana (strain ATCC 700263 / DSM 8902 / Z-7692)</name>
    <dbReference type="NCBI Taxonomy" id="889378"/>
    <lineage>
        <taxon>Bacteria</taxon>
        <taxon>Pseudomonadati</taxon>
        <taxon>Spirochaetota</taxon>
        <taxon>Spirochaetia</taxon>
        <taxon>Spirochaetales</taxon>
        <taxon>Spirochaetaceae</taxon>
        <taxon>Spirochaeta</taxon>
    </lineage>
</organism>
<protein>
    <recommendedName>
        <fullName evidence="4">Flagellar hook-length control protein FliK</fullName>
    </recommendedName>
</protein>
<dbReference type="HOGENOM" id="CLU_675989_0_0_12"/>
<dbReference type="EMBL" id="CP003282">
    <property type="protein sequence ID" value="AFG37295.1"/>
    <property type="molecule type" value="Genomic_DNA"/>
</dbReference>
<reference evidence="3" key="1">
    <citation type="journal article" date="2013" name="Stand. Genomic Sci.">
        <title>Complete genome sequence of the halophilic bacterium Spirochaeta africana type strain (Z-7692(T)) from the alkaline Lake Magadi in the East African Rift.</title>
        <authorList>
            <person name="Liolos K."/>
            <person name="Abt B."/>
            <person name="Scheuner C."/>
            <person name="Teshima H."/>
            <person name="Held B."/>
            <person name="Lapidus A."/>
            <person name="Nolan M."/>
            <person name="Lucas S."/>
            <person name="Deshpande S."/>
            <person name="Cheng J.F."/>
            <person name="Tapia R."/>
            <person name="Goodwin L.A."/>
            <person name="Pitluck S."/>
            <person name="Pagani I."/>
            <person name="Ivanova N."/>
            <person name="Mavromatis K."/>
            <person name="Mikhailova N."/>
            <person name="Huntemann M."/>
            <person name="Pati A."/>
            <person name="Chen A."/>
            <person name="Palaniappan K."/>
            <person name="Land M."/>
            <person name="Rohde M."/>
            <person name="Tindall B.J."/>
            <person name="Detter J.C."/>
            <person name="Goker M."/>
            <person name="Bristow J."/>
            <person name="Eisen J.A."/>
            <person name="Markowitz V."/>
            <person name="Hugenholtz P."/>
            <person name="Woyke T."/>
            <person name="Klenk H.P."/>
            <person name="Kyrpides N.C."/>
        </authorList>
    </citation>
    <scope>NUCLEOTIDE SEQUENCE</scope>
    <source>
        <strain evidence="3">ATCC 700263 / DSM 8902 / Z-7692</strain>
    </source>
</reference>
<keyword evidence="3" id="KW-1185">Reference proteome</keyword>
<name>H9UIF2_SPIAZ</name>
<dbReference type="Proteomes" id="UP000007383">
    <property type="component" value="Chromosome"/>
</dbReference>
<accession>H9UIF2</accession>
<evidence type="ECO:0000313" key="3">
    <source>
        <dbReference type="Proteomes" id="UP000007383"/>
    </source>
</evidence>